<gene>
    <name evidence="2" type="ORF">ALP48_102111</name>
</gene>
<sequence>MTDTLTPRVPLRPVQFKPKPGGKPSASDLPKVIANVTPVPGHTPTFSRLTFM</sequence>
<protein>
    <submittedName>
        <fullName evidence="2">Uncharacterized protein</fullName>
    </submittedName>
</protein>
<evidence type="ECO:0000256" key="1">
    <source>
        <dbReference type="SAM" id="MobiDB-lite"/>
    </source>
</evidence>
<dbReference type="AlphaFoldDB" id="A0A3M5KS02"/>
<reference evidence="2 3" key="1">
    <citation type="submission" date="2018-08" db="EMBL/GenBank/DDBJ databases">
        <title>Recombination of ecologically and evolutionarily significant loci maintains genetic cohesion in the Pseudomonas syringae species complex.</title>
        <authorList>
            <person name="Dillon M."/>
            <person name="Thakur S."/>
            <person name="Almeida R.N.D."/>
            <person name="Weir B.S."/>
            <person name="Guttman D.S."/>
        </authorList>
    </citation>
    <scope>NUCLEOTIDE SEQUENCE [LARGE SCALE GENOMIC DNA]</scope>
    <source>
        <strain evidence="2 3">ICMP 16926</strain>
    </source>
</reference>
<evidence type="ECO:0000313" key="3">
    <source>
        <dbReference type="Proteomes" id="UP000268096"/>
    </source>
</evidence>
<accession>A0A3M5KS02</accession>
<dbReference type="Proteomes" id="UP000268096">
    <property type="component" value="Unassembled WGS sequence"/>
</dbReference>
<proteinExistence type="predicted"/>
<feature type="region of interest" description="Disordered" evidence="1">
    <location>
        <begin position="1"/>
        <end position="30"/>
    </location>
</feature>
<dbReference type="EMBL" id="RBTH01000410">
    <property type="protein sequence ID" value="RMT38052.1"/>
    <property type="molecule type" value="Genomic_DNA"/>
</dbReference>
<name>A0A3M5KS02_PSESX</name>
<evidence type="ECO:0000313" key="2">
    <source>
        <dbReference type="EMBL" id="RMT38052.1"/>
    </source>
</evidence>
<organism evidence="2 3">
    <name type="scientific">Pseudomonas syringae pv. solidagae</name>
    <dbReference type="NCBI Taxonomy" id="264458"/>
    <lineage>
        <taxon>Bacteria</taxon>
        <taxon>Pseudomonadati</taxon>
        <taxon>Pseudomonadota</taxon>
        <taxon>Gammaproteobacteria</taxon>
        <taxon>Pseudomonadales</taxon>
        <taxon>Pseudomonadaceae</taxon>
        <taxon>Pseudomonas</taxon>
        <taxon>Pseudomonas syringae</taxon>
    </lineage>
</organism>
<comment type="caution">
    <text evidence="2">The sequence shown here is derived from an EMBL/GenBank/DDBJ whole genome shotgun (WGS) entry which is preliminary data.</text>
</comment>